<evidence type="ECO:0000313" key="1">
    <source>
        <dbReference type="EMBL" id="RAL19117.1"/>
    </source>
</evidence>
<reference evidence="2" key="1">
    <citation type="submission" date="2018-02" db="EMBL/GenBank/DDBJ databases">
        <title>Glaesserella australis sp. nov., isolated from the lungs of pigs.</title>
        <authorList>
            <person name="Turni C."/>
            <person name="Christensen H."/>
        </authorList>
    </citation>
    <scope>NUCLEOTIDE SEQUENCE [LARGE SCALE GENOMIC DNA]</scope>
    <source>
        <strain evidence="2">HS4635</strain>
    </source>
</reference>
<dbReference type="Proteomes" id="UP000248689">
    <property type="component" value="Unassembled WGS sequence"/>
</dbReference>
<comment type="caution">
    <text evidence="1">The sequence shown here is derived from an EMBL/GenBank/DDBJ whole genome shotgun (WGS) entry which is preliminary data.</text>
</comment>
<organism evidence="1 2">
    <name type="scientific">Glaesserella australis</name>
    <dbReference type="NCBI Taxonomy" id="2094024"/>
    <lineage>
        <taxon>Bacteria</taxon>
        <taxon>Pseudomonadati</taxon>
        <taxon>Pseudomonadota</taxon>
        <taxon>Gammaproteobacteria</taxon>
        <taxon>Pasteurellales</taxon>
        <taxon>Pasteurellaceae</taxon>
        <taxon>Glaesserella</taxon>
    </lineage>
</organism>
<name>A0A328C027_9PAST</name>
<proteinExistence type="predicted"/>
<dbReference type="EMBL" id="PTPX01000009">
    <property type="protein sequence ID" value="RAL19117.1"/>
    <property type="molecule type" value="Genomic_DNA"/>
</dbReference>
<sequence>MNTLTNLLWAIVLAVGLSLAMTAAGITLNDDYDGKQVVSLLECQDLGQKAVTKPNGIFFQQSLTCE</sequence>
<dbReference type="OrthoDB" id="9936972at2"/>
<keyword evidence="2" id="KW-1185">Reference proteome</keyword>
<dbReference type="RefSeq" id="WP_111749730.1">
    <property type="nucleotide sequence ID" value="NZ_PTPX01000009.1"/>
</dbReference>
<dbReference type="AlphaFoldDB" id="A0A328C027"/>
<evidence type="ECO:0000313" key="2">
    <source>
        <dbReference type="Proteomes" id="UP000248689"/>
    </source>
</evidence>
<protein>
    <submittedName>
        <fullName evidence="1">Uncharacterized protein</fullName>
    </submittedName>
</protein>
<gene>
    <name evidence="1" type="ORF">C5N92_04815</name>
</gene>
<accession>A0A328C027</accession>